<organism evidence="9 10">
    <name type="scientific">Clostridium acidisoli DSM 12555</name>
    <dbReference type="NCBI Taxonomy" id="1121291"/>
    <lineage>
        <taxon>Bacteria</taxon>
        <taxon>Bacillati</taxon>
        <taxon>Bacillota</taxon>
        <taxon>Clostridia</taxon>
        <taxon>Eubacteriales</taxon>
        <taxon>Clostridiaceae</taxon>
        <taxon>Clostridium</taxon>
    </lineage>
</organism>
<proteinExistence type="inferred from homology"/>
<accession>A0A1W1X1A0</accession>
<dbReference type="GO" id="GO:0005737">
    <property type="term" value="C:cytoplasm"/>
    <property type="evidence" value="ECO:0007669"/>
    <property type="project" value="UniProtKB-UniRule"/>
</dbReference>
<dbReference type="HAMAP" id="MF_01008">
    <property type="entry name" value="MraZ"/>
    <property type="match status" value="1"/>
</dbReference>
<name>A0A1W1X1A0_9CLOT</name>
<dbReference type="PANTHER" id="PTHR34701:SF1">
    <property type="entry name" value="TRANSCRIPTIONAL REGULATOR MRAZ"/>
    <property type="match status" value="1"/>
</dbReference>
<dbReference type="InterPro" id="IPR037914">
    <property type="entry name" value="SpoVT-AbrB_sf"/>
</dbReference>
<gene>
    <name evidence="7" type="primary">mraZ</name>
    <name evidence="9" type="ORF">SAMN02745134_00417</name>
</gene>
<dbReference type="CDD" id="cd16320">
    <property type="entry name" value="MraZ_N"/>
    <property type="match status" value="1"/>
</dbReference>
<evidence type="ECO:0000256" key="3">
    <source>
        <dbReference type="ARBA" id="ARBA00022737"/>
    </source>
</evidence>
<dbReference type="InterPro" id="IPR020603">
    <property type="entry name" value="MraZ_dom"/>
</dbReference>
<protein>
    <recommendedName>
        <fullName evidence="1 7">Transcriptional regulator MraZ</fullName>
    </recommendedName>
</protein>
<evidence type="ECO:0000256" key="7">
    <source>
        <dbReference type="HAMAP-Rule" id="MF_01008"/>
    </source>
</evidence>
<dbReference type="NCBIfam" id="TIGR00242">
    <property type="entry name" value="division/cell wall cluster transcriptional repressor MraZ"/>
    <property type="match status" value="1"/>
</dbReference>
<feature type="domain" description="SpoVT-AbrB" evidence="8">
    <location>
        <begin position="13"/>
        <end position="55"/>
    </location>
</feature>
<keyword evidence="3" id="KW-0677">Repeat</keyword>
<evidence type="ECO:0000256" key="1">
    <source>
        <dbReference type="ARBA" id="ARBA00013860"/>
    </source>
</evidence>
<keyword evidence="2 7" id="KW-0963">Cytoplasm</keyword>
<dbReference type="PANTHER" id="PTHR34701">
    <property type="entry name" value="TRANSCRIPTIONAL REGULATOR MRAZ"/>
    <property type="match status" value="1"/>
</dbReference>
<keyword evidence="5 7" id="KW-0238">DNA-binding</keyword>
<sequence>MKFQEVNKMFIGEYQHGIDNKNRIIVPSKFREALGDVFILTKGLDGCLYAYTIDEWKTLEEKLKKLPLTNRDARAFVRFFFSGANEVNVDKQGRALIPQNLLEYASIEKDIVSIGVSTRIEIWSKEKWNQYNESDINMDEIAEKMNELLI</sequence>
<dbReference type="GO" id="GO:0009295">
    <property type="term" value="C:nucleoid"/>
    <property type="evidence" value="ECO:0007669"/>
    <property type="project" value="UniProtKB-SubCell"/>
</dbReference>
<keyword evidence="4 7" id="KW-0805">Transcription regulation</keyword>
<dbReference type="CDD" id="cd16321">
    <property type="entry name" value="MraZ_C"/>
    <property type="match status" value="1"/>
</dbReference>
<dbReference type="Proteomes" id="UP000192468">
    <property type="component" value="Unassembled WGS sequence"/>
</dbReference>
<dbReference type="InterPro" id="IPR003444">
    <property type="entry name" value="MraZ"/>
</dbReference>
<evidence type="ECO:0000256" key="6">
    <source>
        <dbReference type="ARBA" id="ARBA00023163"/>
    </source>
</evidence>
<evidence type="ECO:0000256" key="2">
    <source>
        <dbReference type="ARBA" id="ARBA00022490"/>
    </source>
</evidence>
<keyword evidence="6 7" id="KW-0804">Transcription</keyword>
<dbReference type="InterPro" id="IPR007159">
    <property type="entry name" value="SpoVT-AbrB_dom"/>
</dbReference>
<evidence type="ECO:0000259" key="8">
    <source>
        <dbReference type="PROSITE" id="PS51740"/>
    </source>
</evidence>
<dbReference type="Gene3D" id="3.40.1550.20">
    <property type="entry name" value="Transcriptional regulator MraZ domain"/>
    <property type="match status" value="1"/>
</dbReference>
<comment type="subunit">
    <text evidence="7">Forms oligomers.</text>
</comment>
<evidence type="ECO:0000256" key="5">
    <source>
        <dbReference type="ARBA" id="ARBA00023125"/>
    </source>
</evidence>
<evidence type="ECO:0000313" key="9">
    <source>
        <dbReference type="EMBL" id="SMC17739.1"/>
    </source>
</evidence>
<dbReference type="InterPro" id="IPR038619">
    <property type="entry name" value="MraZ_sf"/>
</dbReference>
<dbReference type="InterPro" id="IPR035644">
    <property type="entry name" value="MraZ_C"/>
</dbReference>
<dbReference type="GO" id="GO:2000143">
    <property type="term" value="P:negative regulation of DNA-templated transcription initiation"/>
    <property type="evidence" value="ECO:0007669"/>
    <property type="project" value="TreeGrafter"/>
</dbReference>
<evidence type="ECO:0000313" key="10">
    <source>
        <dbReference type="Proteomes" id="UP000192468"/>
    </source>
</evidence>
<keyword evidence="10" id="KW-1185">Reference proteome</keyword>
<evidence type="ECO:0000256" key="4">
    <source>
        <dbReference type="ARBA" id="ARBA00023015"/>
    </source>
</evidence>
<dbReference type="GO" id="GO:0000976">
    <property type="term" value="F:transcription cis-regulatory region binding"/>
    <property type="evidence" value="ECO:0007669"/>
    <property type="project" value="TreeGrafter"/>
</dbReference>
<feature type="domain" description="SpoVT-AbrB" evidence="8">
    <location>
        <begin position="84"/>
        <end position="127"/>
    </location>
</feature>
<dbReference type="STRING" id="1121291.SAMN02745134_00417"/>
<dbReference type="SUPFAM" id="SSF89447">
    <property type="entry name" value="AbrB/MazE/MraZ-like"/>
    <property type="match status" value="1"/>
</dbReference>
<dbReference type="InterPro" id="IPR035642">
    <property type="entry name" value="MraZ_N"/>
</dbReference>
<comment type="similarity">
    <text evidence="7">Belongs to the MraZ family.</text>
</comment>
<dbReference type="EMBL" id="FWXH01000002">
    <property type="protein sequence ID" value="SMC17739.1"/>
    <property type="molecule type" value="Genomic_DNA"/>
</dbReference>
<dbReference type="FunFam" id="3.40.1550.20:FF:000002">
    <property type="entry name" value="Transcriptional regulator MraZ"/>
    <property type="match status" value="1"/>
</dbReference>
<reference evidence="9 10" key="1">
    <citation type="submission" date="2017-04" db="EMBL/GenBank/DDBJ databases">
        <authorList>
            <person name="Afonso C.L."/>
            <person name="Miller P.J."/>
            <person name="Scott M.A."/>
            <person name="Spackman E."/>
            <person name="Goraichik I."/>
            <person name="Dimitrov K.M."/>
            <person name="Suarez D.L."/>
            <person name="Swayne D.E."/>
        </authorList>
    </citation>
    <scope>NUCLEOTIDE SEQUENCE [LARGE SCALE GENOMIC DNA]</scope>
    <source>
        <strain evidence="9 10">DSM 12555</strain>
    </source>
</reference>
<dbReference type="PROSITE" id="PS51740">
    <property type="entry name" value="SPOVT_ABRB"/>
    <property type="match status" value="2"/>
</dbReference>
<comment type="subcellular location">
    <subcellularLocation>
        <location evidence="7">Cytoplasm</location>
        <location evidence="7">Nucleoid</location>
    </subcellularLocation>
</comment>
<dbReference type="AlphaFoldDB" id="A0A1W1X1A0"/>
<dbReference type="GO" id="GO:0003700">
    <property type="term" value="F:DNA-binding transcription factor activity"/>
    <property type="evidence" value="ECO:0007669"/>
    <property type="project" value="UniProtKB-UniRule"/>
</dbReference>
<dbReference type="Pfam" id="PF02381">
    <property type="entry name" value="MraZ"/>
    <property type="match status" value="2"/>
</dbReference>